<proteinExistence type="inferred from homology"/>
<gene>
    <name evidence="7" type="ORF">GNLVRS02_ARAD1B14146g</name>
</gene>
<dbReference type="AlphaFoldDB" id="A0A060T6Q9"/>
<evidence type="ECO:0000313" key="7">
    <source>
        <dbReference type="EMBL" id="CDP36484.1"/>
    </source>
</evidence>
<dbReference type="GO" id="GO:0016491">
    <property type="term" value="F:oxidoreductase activity"/>
    <property type="evidence" value="ECO:0007669"/>
    <property type="project" value="UniProtKB-KW"/>
</dbReference>
<keyword evidence="6" id="KW-0496">Mitochondrion</keyword>
<evidence type="ECO:0000256" key="1">
    <source>
        <dbReference type="ARBA" id="ARBA00002963"/>
    </source>
</evidence>
<keyword evidence="5" id="KW-0560">Oxidoreductase</keyword>
<comment type="subcellular location">
    <subcellularLocation>
        <location evidence="2">Mitochondrion</location>
    </subcellularLocation>
</comment>
<comment type="similarity">
    <text evidence="3">Belongs to the FMP46 family.</text>
</comment>
<dbReference type="InterPro" id="IPR012882">
    <property type="entry name" value="Fmp46"/>
</dbReference>
<dbReference type="Gene3D" id="3.40.30.10">
    <property type="entry name" value="Glutaredoxin"/>
    <property type="match status" value="1"/>
</dbReference>
<reference evidence="7" key="1">
    <citation type="submission" date="2014-02" db="EMBL/GenBank/DDBJ databases">
        <authorList>
            <person name="Genoscope - CEA"/>
        </authorList>
    </citation>
    <scope>NUCLEOTIDE SEQUENCE</scope>
    <source>
        <strain evidence="7">LS3</strain>
    </source>
</reference>
<evidence type="ECO:0000256" key="2">
    <source>
        <dbReference type="ARBA" id="ARBA00004173"/>
    </source>
</evidence>
<dbReference type="PANTHER" id="PTHR28071">
    <property type="entry name" value="REDOX PROTEIN FMP46, MITOCHONDRIAL-RELATED"/>
    <property type="match status" value="1"/>
</dbReference>
<accession>A0A060T6Q9</accession>
<evidence type="ECO:0000256" key="3">
    <source>
        <dbReference type="ARBA" id="ARBA00009734"/>
    </source>
</evidence>
<name>A0A060T6Q9_BLAAD</name>
<evidence type="ECO:0000256" key="5">
    <source>
        <dbReference type="ARBA" id="ARBA00023002"/>
    </source>
</evidence>
<keyword evidence="4" id="KW-0809">Transit peptide</keyword>
<dbReference type="Pfam" id="PF07955">
    <property type="entry name" value="DUF1687"/>
    <property type="match status" value="1"/>
</dbReference>
<evidence type="ECO:0000256" key="6">
    <source>
        <dbReference type="ARBA" id="ARBA00023128"/>
    </source>
</evidence>
<dbReference type="InterPro" id="IPR036249">
    <property type="entry name" value="Thioredoxin-like_sf"/>
</dbReference>
<sequence>MLRSAQHTRGAVTLFHSPASAVSRRLVELVKANYNNPAKQNFDIDITEDKPTPEQLKTLEGFTKDLSSRPLLVDWFHGRVASDEQQAKTILEKLVESKGE</sequence>
<dbReference type="SUPFAM" id="SSF52833">
    <property type="entry name" value="Thioredoxin-like"/>
    <property type="match status" value="1"/>
</dbReference>
<dbReference type="PANTHER" id="PTHR28071:SF1">
    <property type="entry name" value="REDOX PROTEIN FMP46, MITOCHONDRIAL-RELATED"/>
    <property type="match status" value="1"/>
</dbReference>
<evidence type="ECO:0000256" key="4">
    <source>
        <dbReference type="ARBA" id="ARBA00022946"/>
    </source>
</evidence>
<comment type="function">
    <text evidence="1">Putative mitochondrial redox protein which could be involved in the reduction of small toxic molecules.</text>
</comment>
<organism evidence="7">
    <name type="scientific">Blastobotrys adeninivorans</name>
    <name type="common">Yeast</name>
    <name type="synonym">Arxula adeninivorans</name>
    <dbReference type="NCBI Taxonomy" id="409370"/>
    <lineage>
        <taxon>Eukaryota</taxon>
        <taxon>Fungi</taxon>
        <taxon>Dikarya</taxon>
        <taxon>Ascomycota</taxon>
        <taxon>Saccharomycotina</taxon>
        <taxon>Dipodascomycetes</taxon>
        <taxon>Dipodascales</taxon>
        <taxon>Trichomonascaceae</taxon>
        <taxon>Blastobotrys</taxon>
    </lineage>
</organism>
<dbReference type="GO" id="GO:0005739">
    <property type="term" value="C:mitochondrion"/>
    <property type="evidence" value="ECO:0007669"/>
    <property type="project" value="UniProtKB-SubCell"/>
</dbReference>
<reference evidence="7" key="2">
    <citation type="submission" date="2014-06" db="EMBL/GenBank/DDBJ databases">
        <title>The complete genome of Blastobotrys (Arxula) adeninivorans LS3 - a yeast of biotechnological interest.</title>
        <authorList>
            <person name="Kunze G."/>
            <person name="Gaillardin C."/>
            <person name="Czernicka M."/>
            <person name="Durrens P."/>
            <person name="Martin T."/>
            <person name="Boer E."/>
            <person name="Gabaldon T."/>
            <person name="Cruz J."/>
            <person name="Talla E."/>
            <person name="Marck C."/>
            <person name="Goffeau A."/>
            <person name="Barbe V."/>
            <person name="Baret P."/>
            <person name="Baronian K."/>
            <person name="Beier S."/>
            <person name="Bleykasten C."/>
            <person name="Bode R."/>
            <person name="Casaregola S."/>
            <person name="Despons L."/>
            <person name="Fairhead C."/>
            <person name="Giersberg M."/>
            <person name="Gierski P."/>
            <person name="Hahnel U."/>
            <person name="Hartmann A."/>
            <person name="Jankowska D."/>
            <person name="Jubin C."/>
            <person name="Jung P."/>
            <person name="Lafontaine I."/>
            <person name="Leh-Louis V."/>
            <person name="Lemaire M."/>
            <person name="Marcet-Houben M."/>
            <person name="Mascher M."/>
            <person name="Morel G."/>
            <person name="Richard G.-F."/>
            <person name="Riechen J."/>
            <person name="Sacerdot C."/>
            <person name="Sarkar A."/>
            <person name="Savel G."/>
            <person name="Schacherer J."/>
            <person name="Sherman D."/>
            <person name="Straub M.-L."/>
            <person name="Stein N."/>
            <person name="Thierry A."/>
            <person name="Trautwein-Schult A."/>
            <person name="Westhof E."/>
            <person name="Worch S."/>
            <person name="Dujon B."/>
            <person name="Souciet J.-L."/>
            <person name="Wincker P."/>
            <person name="Scholz U."/>
            <person name="Neuveglise N."/>
        </authorList>
    </citation>
    <scope>NUCLEOTIDE SEQUENCE</scope>
    <source>
        <strain evidence="7">LS3</strain>
    </source>
</reference>
<protein>
    <submittedName>
        <fullName evidence="7">ARAD1B14146p</fullName>
    </submittedName>
</protein>
<dbReference type="EMBL" id="HG937692">
    <property type="protein sequence ID" value="CDP36484.1"/>
    <property type="molecule type" value="Genomic_DNA"/>
</dbReference>